<dbReference type="GO" id="GO:0005654">
    <property type="term" value="C:nucleoplasm"/>
    <property type="evidence" value="ECO:0007669"/>
    <property type="project" value="TreeGrafter"/>
</dbReference>
<dbReference type="GO" id="GO:1901222">
    <property type="term" value="P:regulation of non-canonical NF-kappaB signal transduction"/>
    <property type="evidence" value="ECO:0007669"/>
    <property type="project" value="InterPro"/>
</dbReference>
<accession>A0A6F9DI15</accession>
<evidence type="ECO:0000313" key="1">
    <source>
        <dbReference type="EMBL" id="CAB3262841.1"/>
    </source>
</evidence>
<proteinExistence type="evidence at transcript level"/>
<reference evidence="1" key="1">
    <citation type="submission" date="2020-04" db="EMBL/GenBank/DDBJ databases">
        <authorList>
            <person name="Neveu A P."/>
        </authorList>
    </citation>
    <scope>NUCLEOTIDE SEQUENCE</scope>
    <source>
        <tissue evidence="1">Whole embryo</tissue>
    </source>
</reference>
<dbReference type="EMBL" id="LR786979">
    <property type="protein sequence ID" value="CAB3262841.1"/>
    <property type="molecule type" value="mRNA"/>
</dbReference>
<dbReference type="AlphaFoldDB" id="A0A6F9DI15"/>
<organism evidence="1">
    <name type="scientific">Phallusia mammillata</name>
    <dbReference type="NCBI Taxonomy" id="59560"/>
    <lineage>
        <taxon>Eukaryota</taxon>
        <taxon>Metazoa</taxon>
        <taxon>Chordata</taxon>
        <taxon>Tunicata</taxon>
        <taxon>Ascidiacea</taxon>
        <taxon>Phlebobranchia</taxon>
        <taxon>Ascidiidae</taxon>
        <taxon>Phallusia</taxon>
    </lineage>
</organism>
<dbReference type="PANTHER" id="PTHR14330:SF2">
    <property type="entry name" value="A-KINASE-INTERACTING PROTEIN 1"/>
    <property type="match status" value="1"/>
</dbReference>
<name>A0A6F9DI15_9ASCI</name>
<gene>
    <name evidence="1" type="primary">LOC100184007</name>
</gene>
<sequence>MEVTKLSVDGSRWTSNTLQRSSDQARNVLIKTRARKLRFSESKTSHTTIHDPTVHTTLDDAFTSVMSSLSTCTRQCLKYYRSTEPSTQSRQDQRFCHKYLQPKYTELQRKNPLDRREGLNIVVAPGTYSVTAGSHGDKAHQQTHIVRVGHGETASLDFNI</sequence>
<protein>
    <submittedName>
        <fullName evidence="1">Uncharacterized protein LOC100184007</fullName>
    </submittedName>
</protein>
<dbReference type="InterPro" id="IPR033214">
    <property type="entry name" value="AKIP1"/>
</dbReference>
<dbReference type="PANTHER" id="PTHR14330">
    <property type="entry name" value="A-KINASE-INTERACTING PROTEIN 1"/>
    <property type="match status" value="1"/>
</dbReference>